<proteinExistence type="predicted"/>
<dbReference type="InterPro" id="IPR013655">
    <property type="entry name" value="PAS_fold_3"/>
</dbReference>
<feature type="domain" description="PAC" evidence="11">
    <location>
        <begin position="275"/>
        <end position="327"/>
    </location>
</feature>
<evidence type="ECO:0000313" key="12">
    <source>
        <dbReference type="EMBL" id="MBT0653423.1"/>
    </source>
</evidence>
<dbReference type="Pfam" id="PF00512">
    <property type="entry name" value="HisKA"/>
    <property type="match status" value="1"/>
</dbReference>
<dbReference type="EC" id="2.7.13.3" evidence="2"/>
<evidence type="ECO:0000256" key="1">
    <source>
        <dbReference type="ARBA" id="ARBA00000085"/>
    </source>
</evidence>
<accession>A0ABS5SDH1</accession>
<dbReference type="SUPFAM" id="SSF47384">
    <property type="entry name" value="Homodimeric domain of signal transducing histidine kinase"/>
    <property type="match status" value="1"/>
</dbReference>
<dbReference type="Gene3D" id="1.10.287.130">
    <property type="match status" value="1"/>
</dbReference>
<feature type="domain" description="Histidine kinase" evidence="9">
    <location>
        <begin position="352"/>
        <end position="566"/>
    </location>
</feature>
<reference evidence="12 13" key="1">
    <citation type="submission" date="2021-05" db="EMBL/GenBank/DDBJ databases">
        <title>The draft genome of Geobacter luticola JCM 17780.</title>
        <authorList>
            <person name="Xu Z."/>
            <person name="Masuda Y."/>
            <person name="Itoh H."/>
            <person name="Senoo K."/>
        </authorList>
    </citation>
    <scope>NUCLEOTIDE SEQUENCE [LARGE SCALE GENOMIC DNA]</scope>
    <source>
        <strain evidence="12 13">JCM 17780</strain>
    </source>
</reference>
<feature type="coiled-coil region" evidence="7">
    <location>
        <begin position="311"/>
        <end position="349"/>
    </location>
</feature>
<dbReference type="Pfam" id="PF02518">
    <property type="entry name" value="HATPase_c"/>
    <property type="match status" value="1"/>
</dbReference>
<dbReference type="InterPro" id="IPR035965">
    <property type="entry name" value="PAS-like_dom_sf"/>
</dbReference>
<keyword evidence="5" id="KW-0418">Kinase</keyword>
<feature type="transmembrane region" description="Helical" evidence="8">
    <location>
        <begin position="47"/>
        <end position="66"/>
    </location>
</feature>
<protein>
    <recommendedName>
        <fullName evidence="2">histidine kinase</fullName>
        <ecNumber evidence="2">2.7.13.3</ecNumber>
    </recommendedName>
</protein>
<evidence type="ECO:0000256" key="4">
    <source>
        <dbReference type="ARBA" id="ARBA00022679"/>
    </source>
</evidence>
<dbReference type="InterPro" id="IPR050351">
    <property type="entry name" value="BphY/WalK/GraS-like"/>
</dbReference>
<dbReference type="InterPro" id="IPR001610">
    <property type="entry name" value="PAC"/>
</dbReference>
<dbReference type="SMART" id="SM00387">
    <property type="entry name" value="HATPase_c"/>
    <property type="match status" value="1"/>
</dbReference>
<dbReference type="PROSITE" id="PS50113">
    <property type="entry name" value="PAC"/>
    <property type="match status" value="2"/>
</dbReference>
<feature type="domain" description="PAS" evidence="10">
    <location>
        <begin position="201"/>
        <end position="271"/>
    </location>
</feature>
<evidence type="ECO:0000259" key="11">
    <source>
        <dbReference type="PROSITE" id="PS50113"/>
    </source>
</evidence>
<dbReference type="InterPro" id="IPR000700">
    <property type="entry name" value="PAS-assoc_C"/>
</dbReference>
<evidence type="ECO:0000256" key="2">
    <source>
        <dbReference type="ARBA" id="ARBA00012438"/>
    </source>
</evidence>
<evidence type="ECO:0000256" key="7">
    <source>
        <dbReference type="SAM" id="Coils"/>
    </source>
</evidence>
<dbReference type="InterPro" id="IPR005467">
    <property type="entry name" value="His_kinase_dom"/>
</dbReference>
<dbReference type="Gene3D" id="3.30.450.20">
    <property type="entry name" value="PAS domain"/>
    <property type="match status" value="2"/>
</dbReference>
<organism evidence="12 13">
    <name type="scientific">Geomobilimonas luticola</name>
    <dbReference type="NCBI Taxonomy" id="1114878"/>
    <lineage>
        <taxon>Bacteria</taxon>
        <taxon>Pseudomonadati</taxon>
        <taxon>Thermodesulfobacteriota</taxon>
        <taxon>Desulfuromonadia</taxon>
        <taxon>Geobacterales</taxon>
        <taxon>Geobacteraceae</taxon>
        <taxon>Geomobilimonas</taxon>
    </lineage>
</organism>
<comment type="catalytic activity">
    <reaction evidence="1">
        <text>ATP + protein L-histidine = ADP + protein N-phospho-L-histidine.</text>
        <dbReference type="EC" id="2.7.13.3"/>
    </reaction>
</comment>
<dbReference type="EMBL" id="JAHCVK010000003">
    <property type="protein sequence ID" value="MBT0653423.1"/>
    <property type="molecule type" value="Genomic_DNA"/>
</dbReference>
<keyword evidence="8" id="KW-1133">Transmembrane helix</keyword>
<dbReference type="SUPFAM" id="SSF55785">
    <property type="entry name" value="PYP-like sensor domain (PAS domain)"/>
    <property type="match status" value="2"/>
</dbReference>
<dbReference type="CDD" id="cd00130">
    <property type="entry name" value="PAS"/>
    <property type="match status" value="2"/>
</dbReference>
<dbReference type="PANTHER" id="PTHR42878">
    <property type="entry name" value="TWO-COMPONENT HISTIDINE KINASE"/>
    <property type="match status" value="1"/>
</dbReference>
<dbReference type="SMART" id="SM00091">
    <property type="entry name" value="PAS"/>
    <property type="match status" value="2"/>
</dbReference>
<dbReference type="PRINTS" id="PR00344">
    <property type="entry name" value="BCTRLSENSOR"/>
</dbReference>
<gene>
    <name evidence="12" type="ORF">KI810_10180</name>
</gene>
<dbReference type="InterPro" id="IPR004358">
    <property type="entry name" value="Sig_transdc_His_kin-like_C"/>
</dbReference>
<dbReference type="Pfam" id="PF08448">
    <property type="entry name" value="PAS_4"/>
    <property type="match status" value="1"/>
</dbReference>
<evidence type="ECO:0000313" key="13">
    <source>
        <dbReference type="Proteomes" id="UP000756860"/>
    </source>
</evidence>
<dbReference type="SUPFAM" id="SSF55874">
    <property type="entry name" value="ATPase domain of HSP90 chaperone/DNA topoisomerase II/histidine kinase"/>
    <property type="match status" value="1"/>
</dbReference>
<dbReference type="SMART" id="SM00086">
    <property type="entry name" value="PAC"/>
    <property type="match status" value="2"/>
</dbReference>
<sequence>MFRKRVIPASFRISILYLLIGGAWVFFSDKILAVQAEDRAAIIQFSIAKGLLFVSATAAMLFVLISRSMKEISQSRDFYLKVFEEFPALIWRAGTDGACDYLNKTWLAFTGRTREQELGYGWAEGVHPEDLGNCLNAYREAFDSRNPFVLEYRLRRHDGEYRWILDSGRPYYDQHDKFAGYIGSCYDMTEHKRTEQALAQSERRFRDLTENTSDWIWEVGRTLRYVYVSPKITDLLGHAPADVLGKTPFDLMPPDEAARLRPAFDEFMKDPRPFAALENVNVRRDGSLVVLETSGIPLYDAEGQFSGFRGIDRDISARKAAEERINTLNAELAAKAAELEVANRELEAFAHTVSHDLRTPLTNITLSCQVMREICKEKNGDQCNELIQGICNAAERMDRLITSLLNFARISRSPLNVQPVDLSEMARVIAAELQLNQPDRRVTFIIAEGITARGDGNLLHIVLTNLLGNAWKYTRNRETAVIEFGMTEIEGKQAYFVRDNGAGFDMNQADKLFGAFQRLHSAKEYEGYGIGLATVKRIVQRHGGSVWAAGEVEKGATFYFTLAPEWQGEAAPSA</sequence>
<evidence type="ECO:0000256" key="8">
    <source>
        <dbReference type="SAM" id="Phobius"/>
    </source>
</evidence>
<dbReference type="InterPro" id="IPR036890">
    <property type="entry name" value="HATPase_C_sf"/>
</dbReference>
<dbReference type="PROSITE" id="PS50112">
    <property type="entry name" value="PAS"/>
    <property type="match status" value="2"/>
</dbReference>
<keyword evidence="6 8" id="KW-0472">Membrane</keyword>
<feature type="transmembrane region" description="Helical" evidence="8">
    <location>
        <begin position="9"/>
        <end position="27"/>
    </location>
</feature>
<evidence type="ECO:0000256" key="3">
    <source>
        <dbReference type="ARBA" id="ARBA00022553"/>
    </source>
</evidence>
<evidence type="ECO:0000259" key="9">
    <source>
        <dbReference type="PROSITE" id="PS50109"/>
    </source>
</evidence>
<keyword evidence="13" id="KW-1185">Reference proteome</keyword>
<feature type="domain" description="PAS" evidence="10">
    <location>
        <begin position="75"/>
        <end position="145"/>
    </location>
</feature>
<keyword evidence="4" id="KW-0808">Transferase</keyword>
<dbReference type="Proteomes" id="UP000756860">
    <property type="component" value="Unassembled WGS sequence"/>
</dbReference>
<dbReference type="InterPro" id="IPR013656">
    <property type="entry name" value="PAS_4"/>
</dbReference>
<keyword evidence="7" id="KW-0175">Coiled coil</keyword>
<feature type="domain" description="PAC" evidence="11">
    <location>
        <begin position="148"/>
        <end position="200"/>
    </location>
</feature>
<dbReference type="InterPro" id="IPR000014">
    <property type="entry name" value="PAS"/>
</dbReference>
<dbReference type="NCBIfam" id="TIGR00229">
    <property type="entry name" value="sensory_box"/>
    <property type="match status" value="2"/>
</dbReference>
<dbReference type="RefSeq" id="WP_214175420.1">
    <property type="nucleotide sequence ID" value="NZ_JAHCVK010000003.1"/>
</dbReference>
<dbReference type="InterPro" id="IPR003594">
    <property type="entry name" value="HATPase_dom"/>
</dbReference>
<dbReference type="PROSITE" id="PS50109">
    <property type="entry name" value="HIS_KIN"/>
    <property type="match status" value="1"/>
</dbReference>
<dbReference type="Pfam" id="PF08447">
    <property type="entry name" value="PAS_3"/>
    <property type="match status" value="1"/>
</dbReference>
<dbReference type="CDD" id="cd00082">
    <property type="entry name" value="HisKA"/>
    <property type="match status" value="1"/>
</dbReference>
<dbReference type="SMART" id="SM00388">
    <property type="entry name" value="HisKA"/>
    <property type="match status" value="1"/>
</dbReference>
<dbReference type="InterPro" id="IPR003661">
    <property type="entry name" value="HisK_dim/P_dom"/>
</dbReference>
<evidence type="ECO:0000259" key="10">
    <source>
        <dbReference type="PROSITE" id="PS50112"/>
    </source>
</evidence>
<dbReference type="PANTHER" id="PTHR42878:SF15">
    <property type="entry name" value="BACTERIOPHYTOCHROME"/>
    <property type="match status" value="1"/>
</dbReference>
<name>A0ABS5SDH1_9BACT</name>
<keyword evidence="3" id="KW-0597">Phosphoprotein</keyword>
<evidence type="ECO:0000256" key="5">
    <source>
        <dbReference type="ARBA" id="ARBA00022777"/>
    </source>
</evidence>
<dbReference type="InterPro" id="IPR036097">
    <property type="entry name" value="HisK_dim/P_sf"/>
</dbReference>
<evidence type="ECO:0000256" key="6">
    <source>
        <dbReference type="ARBA" id="ARBA00023136"/>
    </source>
</evidence>
<comment type="caution">
    <text evidence="12">The sequence shown here is derived from an EMBL/GenBank/DDBJ whole genome shotgun (WGS) entry which is preliminary data.</text>
</comment>
<dbReference type="Gene3D" id="3.30.565.10">
    <property type="entry name" value="Histidine kinase-like ATPase, C-terminal domain"/>
    <property type="match status" value="1"/>
</dbReference>
<keyword evidence="8" id="KW-0812">Transmembrane</keyword>